<evidence type="ECO:0000256" key="2">
    <source>
        <dbReference type="ARBA" id="ARBA00023157"/>
    </source>
</evidence>
<organism evidence="5 6">
    <name type="scientific">Panicum hallii var. hallii</name>
    <dbReference type="NCBI Taxonomy" id="1504633"/>
    <lineage>
        <taxon>Eukaryota</taxon>
        <taxon>Viridiplantae</taxon>
        <taxon>Streptophyta</taxon>
        <taxon>Embryophyta</taxon>
        <taxon>Tracheophyta</taxon>
        <taxon>Spermatophyta</taxon>
        <taxon>Magnoliopsida</taxon>
        <taxon>Liliopsida</taxon>
        <taxon>Poales</taxon>
        <taxon>Poaceae</taxon>
        <taxon>PACMAD clade</taxon>
        <taxon>Panicoideae</taxon>
        <taxon>Panicodae</taxon>
        <taxon>Paniceae</taxon>
        <taxon>Panicinae</taxon>
        <taxon>Panicum</taxon>
        <taxon>Panicum sect. Panicum</taxon>
    </lineage>
</organism>
<evidence type="ECO:0000256" key="1">
    <source>
        <dbReference type="ARBA" id="ARBA00010149"/>
    </source>
</evidence>
<dbReference type="EMBL" id="CM009749">
    <property type="protein sequence ID" value="PUZ74775.1"/>
    <property type="molecule type" value="Genomic_DNA"/>
</dbReference>
<name>A0A2T7F3W2_9POAL</name>
<accession>A0A2T7F3W2</accession>
<sequence>MEKHMNALVLLPLLFGCFAIHAQCQVMEEMGNGKTSQHMQGCFQARHPKCTSNLCWCCHGDVHTCGSTLEDCQAQCSKKMNYL</sequence>
<dbReference type="InterPro" id="IPR056205">
    <property type="entry name" value="Meg"/>
</dbReference>
<dbReference type="Gramene" id="PUZ74775">
    <property type="protein sequence ID" value="PUZ74775"/>
    <property type="gene ID" value="GQ55_1G092200"/>
</dbReference>
<keyword evidence="2" id="KW-1015">Disulfide bond</keyword>
<evidence type="ECO:0000259" key="4">
    <source>
        <dbReference type="Pfam" id="PF24153"/>
    </source>
</evidence>
<dbReference type="AlphaFoldDB" id="A0A2T7F3W2"/>
<reference evidence="5 6" key="1">
    <citation type="submission" date="2018-04" db="EMBL/GenBank/DDBJ databases">
        <title>WGS assembly of Panicum hallii var. hallii HAL2.</title>
        <authorList>
            <person name="Lovell J."/>
            <person name="Jenkins J."/>
            <person name="Lowry D."/>
            <person name="Mamidi S."/>
            <person name="Sreedasyam A."/>
            <person name="Weng X."/>
            <person name="Barry K."/>
            <person name="Bonette J."/>
            <person name="Campitelli B."/>
            <person name="Daum C."/>
            <person name="Gordon S."/>
            <person name="Gould B."/>
            <person name="Lipzen A."/>
            <person name="MacQueen A."/>
            <person name="Palacio-Mejia J."/>
            <person name="Plott C."/>
            <person name="Shakirov E."/>
            <person name="Shu S."/>
            <person name="Yoshinaga Y."/>
            <person name="Zane M."/>
            <person name="Rokhsar D."/>
            <person name="Grimwood J."/>
            <person name="Schmutz J."/>
            <person name="Juenger T."/>
        </authorList>
    </citation>
    <scope>NUCLEOTIDE SEQUENCE [LARGE SCALE GENOMIC DNA]</scope>
    <source>
        <strain evidence="6">cv. HAL2</strain>
    </source>
</reference>
<feature type="chain" id="PRO_5015500118" description="Meg domain-containing protein" evidence="3">
    <location>
        <begin position="25"/>
        <end position="83"/>
    </location>
</feature>
<feature type="signal peptide" evidence="3">
    <location>
        <begin position="1"/>
        <end position="24"/>
    </location>
</feature>
<dbReference type="PROSITE" id="PS51257">
    <property type="entry name" value="PROKAR_LIPOPROTEIN"/>
    <property type="match status" value="1"/>
</dbReference>
<protein>
    <recommendedName>
        <fullName evidence="4">Meg domain-containing protein</fullName>
    </recommendedName>
</protein>
<comment type="similarity">
    <text evidence="1">Belongs to the MEG family.</text>
</comment>
<dbReference type="Proteomes" id="UP000244336">
    <property type="component" value="Chromosome 1"/>
</dbReference>
<dbReference type="Pfam" id="PF24153">
    <property type="entry name" value="Meg"/>
    <property type="match status" value="1"/>
</dbReference>
<evidence type="ECO:0000313" key="5">
    <source>
        <dbReference type="EMBL" id="PUZ74775.1"/>
    </source>
</evidence>
<evidence type="ECO:0000256" key="3">
    <source>
        <dbReference type="SAM" id="SignalP"/>
    </source>
</evidence>
<feature type="domain" description="Meg" evidence="4">
    <location>
        <begin position="3"/>
        <end position="77"/>
    </location>
</feature>
<evidence type="ECO:0000313" key="6">
    <source>
        <dbReference type="Proteomes" id="UP000244336"/>
    </source>
</evidence>
<gene>
    <name evidence="5" type="ORF">GQ55_1G092200</name>
</gene>
<keyword evidence="6" id="KW-1185">Reference proteome</keyword>
<keyword evidence="3" id="KW-0732">Signal</keyword>
<proteinExistence type="inferred from homology"/>